<name>A0A022Q6R7_ERYGU</name>
<evidence type="ECO:0000256" key="2">
    <source>
        <dbReference type="ARBA" id="ARBA00022821"/>
    </source>
</evidence>
<protein>
    <recommendedName>
        <fullName evidence="3">NB-ARC domain-containing protein</fullName>
    </recommendedName>
</protein>
<dbReference type="PANTHER" id="PTHR36766:SF70">
    <property type="entry name" value="DISEASE RESISTANCE PROTEIN RGA4"/>
    <property type="match status" value="1"/>
</dbReference>
<evidence type="ECO:0000256" key="1">
    <source>
        <dbReference type="ARBA" id="ARBA00022614"/>
    </source>
</evidence>
<evidence type="ECO:0000313" key="5">
    <source>
        <dbReference type="Proteomes" id="UP000030748"/>
    </source>
</evidence>
<keyword evidence="5" id="KW-1185">Reference proteome</keyword>
<proteinExistence type="predicted"/>
<organism evidence="4 5">
    <name type="scientific">Erythranthe guttata</name>
    <name type="common">Yellow monkey flower</name>
    <name type="synonym">Mimulus guttatus</name>
    <dbReference type="NCBI Taxonomy" id="4155"/>
    <lineage>
        <taxon>Eukaryota</taxon>
        <taxon>Viridiplantae</taxon>
        <taxon>Streptophyta</taxon>
        <taxon>Embryophyta</taxon>
        <taxon>Tracheophyta</taxon>
        <taxon>Spermatophyta</taxon>
        <taxon>Magnoliopsida</taxon>
        <taxon>eudicotyledons</taxon>
        <taxon>Gunneridae</taxon>
        <taxon>Pentapetalae</taxon>
        <taxon>asterids</taxon>
        <taxon>lamiids</taxon>
        <taxon>Lamiales</taxon>
        <taxon>Phrymaceae</taxon>
        <taxon>Erythranthe</taxon>
    </lineage>
</organism>
<sequence>LIKAWEEVSRFFPDYNNGSRIVVTTRISNVATYFDSLCLELSFLHEDKSWKLFCGKAFGQVGCPSELEDLGKEIVKKCKGLPLSVSVIGGLLGRSHVEQLYWRYIAKYLTSILNSGREDQNCLSICWAKYLHASARIANK</sequence>
<keyword evidence="2" id="KW-0611">Plant defense</keyword>
<dbReference type="Proteomes" id="UP000030748">
    <property type="component" value="Unassembled WGS sequence"/>
</dbReference>
<reference evidence="4 5" key="1">
    <citation type="journal article" date="2013" name="Proc. Natl. Acad. Sci. U.S.A.">
        <title>Fine-scale variation in meiotic recombination in Mimulus inferred from population shotgun sequencing.</title>
        <authorList>
            <person name="Hellsten U."/>
            <person name="Wright K.M."/>
            <person name="Jenkins J."/>
            <person name="Shu S."/>
            <person name="Yuan Y."/>
            <person name="Wessler S.R."/>
            <person name="Schmutz J."/>
            <person name="Willis J.H."/>
            <person name="Rokhsar D.S."/>
        </authorList>
    </citation>
    <scope>NUCLEOTIDE SEQUENCE [LARGE SCALE GENOMIC DNA]</scope>
    <source>
        <strain evidence="5">cv. DUN x IM62</strain>
    </source>
</reference>
<dbReference type="GO" id="GO:0006952">
    <property type="term" value="P:defense response"/>
    <property type="evidence" value="ECO:0007669"/>
    <property type="project" value="UniProtKB-KW"/>
</dbReference>
<keyword evidence="1" id="KW-0433">Leucine-rich repeat</keyword>
<dbReference type="InterPro" id="IPR042197">
    <property type="entry name" value="Apaf_helical"/>
</dbReference>
<dbReference type="Gene3D" id="1.10.8.430">
    <property type="entry name" value="Helical domain of apoptotic protease-activating factors"/>
    <property type="match status" value="1"/>
</dbReference>
<dbReference type="STRING" id="4155.A0A022Q6R7"/>
<accession>A0A022Q6R7</accession>
<evidence type="ECO:0000259" key="3">
    <source>
        <dbReference type="Pfam" id="PF00931"/>
    </source>
</evidence>
<dbReference type="SUPFAM" id="SSF52540">
    <property type="entry name" value="P-loop containing nucleoside triphosphate hydrolases"/>
    <property type="match status" value="1"/>
</dbReference>
<feature type="non-terminal residue" evidence="4">
    <location>
        <position position="1"/>
    </location>
</feature>
<dbReference type="GO" id="GO:0043531">
    <property type="term" value="F:ADP binding"/>
    <property type="evidence" value="ECO:0007669"/>
    <property type="project" value="InterPro"/>
</dbReference>
<dbReference type="PANTHER" id="PTHR36766">
    <property type="entry name" value="PLANT BROAD-SPECTRUM MILDEW RESISTANCE PROTEIN RPW8"/>
    <property type="match status" value="1"/>
</dbReference>
<dbReference type="EMBL" id="KI632125">
    <property type="protein sequence ID" value="EYU24352.1"/>
    <property type="molecule type" value="Genomic_DNA"/>
</dbReference>
<dbReference type="Pfam" id="PF00931">
    <property type="entry name" value="NB-ARC"/>
    <property type="match status" value="1"/>
</dbReference>
<evidence type="ECO:0000313" key="4">
    <source>
        <dbReference type="EMBL" id="EYU24352.1"/>
    </source>
</evidence>
<dbReference type="InterPro" id="IPR027417">
    <property type="entry name" value="P-loop_NTPase"/>
</dbReference>
<feature type="domain" description="NB-ARC" evidence="3">
    <location>
        <begin position="4"/>
        <end position="58"/>
    </location>
</feature>
<dbReference type="InterPro" id="IPR002182">
    <property type="entry name" value="NB-ARC"/>
</dbReference>
<dbReference type="AlphaFoldDB" id="A0A022Q6R7"/>
<gene>
    <name evidence="4" type="ORF">MIMGU_mgv1a020827mg</name>
</gene>